<organism evidence="2 3">
    <name type="scientific">Salinivibrio proteolyticus</name>
    <dbReference type="NCBI Taxonomy" id="334715"/>
    <lineage>
        <taxon>Bacteria</taxon>
        <taxon>Pseudomonadati</taxon>
        <taxon>Pseudomonadota</taxon>
        <taxon>Gammaproteobacteria</taxon>
        <taxon>Vibrionales</taxon>
        <taxon>Vibrionaceae</taxon>
        <taxon>Salinivibrio</taxon>
    </lineage>
</organism>
<feature type="domain" description="YbaK/aminoacyl-tRNA synthetase-associated" evidence="1">
    <location>
        <begin position="34"/>
        <end position="151"/>
    </location>
</feature>
<proteinExistence type="predicted"/>
<dbReference type="PANTHER" id="PTHR30411">
    <property type="entry name" value="CYTOPLASMIC PROTEIN"/>
    <property type="match status" value="1"/>
</dbReference>
<dbReference type="SUPFAM" id="SSF55826">
    <property type="entry name" value="YbaK/ProRS associated domain"/>
    <property type="match status" value="1"/>
</dbReference>
<dbReference type="Proteomes" id="UP001164676">
    <property type="component" value="Chromosome"/>
</dbReference>
<dbReference type="InterPro" id="IPR036754">
    <property type="entry name" value="YbaK/aa-tRNA-synt-asso_dom_sf"/>
</dbReference>
<evidence type="ECO:0000259" key="1">
    <source>
        <dbReference type="Pfam" id="PF04073"/>
    </source>
</evidence>
<accession>A0ABY7LDT8</accession>
<dbReference type="EMBL" id="CP114584">
    <property type="protein sequence ID" value="WBA15268.1"/>
    <property type="molecule type" value="Genomic_DNA"/>
</dbReference>
<sequence length="166" mass="18009">MVASPASMPLHTAVTATLDMAGVAYEVLWQSQATQSINDTAAARGILPARMLKTLLLRDMGNQYALACVPGDRQVDPRRVREQLACRRMTLADADKVRAMTGYTLGTVAPLGLPRPLPIVFEERIFDHDSVTISSGDPHAGLWVKVADLVTLCQPLRAAICRDDTP</sequence>
<dbReference type="Gene3D" id="3.90.960.10">
    <property type="entry name" value="YbaK/aminoacyl-tRNA synthetase-associated domain"/>
    <property type="match status" value="1"/>
</dbReference>
<dbReference type="InterPro" id="IPR007214">
    <property type="entry name" value="YbaK/aa-tRNA-synth-assoc-dom"/>
</dbReference>
<protein>
    <submittedName>
        <fullName evidence="2">YbaK/EbsC family protein</fullName>
    </submittedName>
</protein>
<keyword evidence="3" id="KW-1185">Reference proteome</keyword>
<evidence type="ECO:0000313" key="3">
    <source>
        <dbReference type="Proteomes" id="UP001164676"/>
    </source>
</evidence>
<gene>
    <name evidence="2" type="ORF">N7E60_02850</name>
</gene>
<dbReference type="CDD" id="cd04332">
    <property type="entry name" value="YbaK_like"/>
    <property type="match status" value="1"/>
</dbReference>
<dbReference type="PANTHER" id="PTHR30411:SF1">
    <property type="entry name" value="CYTOPLASMIC PROTEIN"/>
    <property type="match status" value="1"/>
</dbReference>
<name>A0ABY7LDT8_9GAMM</name>
<dbReference type="Pfam" id="PF04073">
    <property type="entry name" value="tRNA_edit"/>
    <property type="match status" value="1"/>
</dbReference>
<evidence type="ECO:0000313" key="2">
    <source>
        <dbReference type="EMBL" id="WBA15268.1"/>
    </source>
</evidence>
<reference evidence="2" key="1">
    <citation type="submission" date="2022-09" db="EMBL/GenBank/DDBJ databases">
        <authorList>
            <person name="Li Z.-J."/>
        </authorList>
    </citation>
    <scope>NUCLEOTIDE SEQUENCE</scope>
    <source>
        <strain evidence="2">TGB10</strain>
    </source>
</reference>